<dbReference type="Pfam" id="PF00108">
    <property type="entry name" value="Thiolase_N"/>
    <property type="match status" value="1"/>
</dbReference>
<dbReference type="InterPro" id="IPR016039">
    <property type="entry name" value="Thiolase-like"/>
</dbReference>
<keyword evidence="2 5" id="KW-0808">Transferase</keyword>
<feature type="active site" description="Proton acceptor" evidence="4">
    <location>
        <position position="357"/>
    </location>
</feature>
<name>A0A9X7UVE0_9GAMM</name>
<feature type="domain" description="Thiolase N-terminal" evidence="6">
    <location>
        <begin position="5"/>
        <end position="229"/>
    </location>
</feature>
<evidence type="ECO:0000313" key="8">
    <source>
        <dbReference type="EMBL" id="QQD23583.1"/>
    </source>
</evidence>
<dbReference type="PROSITE" id="PS00098">
    <property type="entry name" value="THIOLASE_1"/>
    <property type="match status" value="1"/>
</dbReference>
<dbReference type="Pfam" id="PF02803">
    <property type="entry name" value="Thiolase_C"/>
    <property type="match status" value="1"/>
</dbReference>
<feature type="domain" description="Thiolase C-terminal" evidence="7">
    <location>
        <begin position="278"/>
        <end position="400"/>
    </location>
</feature>
<organism evidence="8 9">
    <name type="scientific">Venatoribacter cucullus</name>
    <dbReference type="NCBI Taxonomy" id="2661630"/>
    <lineage>
        <taxon>Bacteria</taxon>
        <taxon>Pseudomonadati</taxon>
        <taxon>Pseudomonadota</taxon>
        <taxon>Gammaproteobacteria</taxon>
        <taxon>Oceanospirillales</taxon>
        <taxon>Oceanospirillaceae</taxon>
        <taxon>Venatoribacter</taxon>
    </lineage>
</organism>
<evidence type="ECO:0000259" key="6">
    <source>
        <dbReference type="Pfam" id="PF00108"/>
    </source>
</evidence>
<evidence type="ECO:0000256" key="2">
    <source>
        <dbReference type="ARBA" id="ARBA00022679"/>
    </source>
</evidence>
<evidence type="ECO:0000256" key="3">
    <source>
        <dbReference type="ARBA" id="ARBA00023315"/>
    </source>
</evidence>
<dbReference type="PIRSF" id="PIRSF000429">
    <property type="entry name" value="Ac-CoA_Ac_transf"/>
    <property type="match status" value="1"/>
</dbReference>
<dbReference type="Gene3D" id="3.40.47.10">
    <property type="match status" value="2"/>
</dbReference>
<dbReference type="InterPro" id="IPR002155">
    <property type="entry name" value="Thiolase"/>
</dbReference>
<dbReference type="PANTHER" id="PTHR43365:SF1">
    <property type="entry name" value="ACETYL-COA C-ACYLTRANSFERASE"/>
    <property type="match status" value="1"/>
</dbReference>
<keyword evidence="9" id="KW-1185">Reference proteome</keyword>
<dbReference type="AlphaFoldDB" id="A0A9X7UVE0"/>
<dbReference type="InterPro" id="IPR020616">
    <property type="entry name" value="Thiolase_N"/>
</dbReference>
<dbReference type="NCBIfam" id="TIGR01930">
    <property type="entry name" value="AcCoA-C-Actrans"/>
    <property type="match status" value="1"/>
</dbReference>
<evidence type="ECO:0000256" key="4">
    <source>
        <dbReference type="PIRSR" id="PIRSR000429-1"/>
    </source>
</evidence>
<proteinExistence type="inferred from homology"/>
<dbReference type="InterPro" id="IPR020613">
    <property type="entry name" value="Thiolase_CS"/>
</dbReference>
<reference evidence="8 9" key="1">
    <citation type="submission" date="2019-11" db="EMBL/GenBank/DDBJ databases">
        <title>Venatorbacter sp. nov. a predator of Campylobacter and other Gram-negative bacteria.</title>
        <authorList>
            <person name="Saeedi A."/>
            <person name="Cummings N.J."/>
            <person name="Connerton I.F."/>
            <person name="Connerton P.L."/>
        </authorList>
    </citation>
    <scope>NUCLEOTIDE SEQUENCE [LARGE SCALE GENOMIC DNA]</scope>
    <source>
        <strain evidence="8">XL5</strain>
    </source>
</reference>
<dbReference type="NCBIfam" id="NF006090">
    <property type="entry name" value="PRK08242.1"/>
    <property type="match status" value="1"/>
</dbReference>
<comment type="similarity">
    <text evidence="1 5">Belongs to the thiolase-like superfamily. Thiolase family.</text>
</comment>
<dbReference type="InterPro" id="IPR020615">
    <property type="entry name" value="Thiolase_acyl_enz_int_AS"/>
</dbReference>
<sequence length="401" mass="42448">MTDAYIFDAVRTPRGKGKKDGSLHVVTPVNLMAGLLRDLQQRHQLDTRLLDDVVLGCVEPAMEQGADIARTAVLMADYAQTCAGTVVSRFCASGLEAVNMAAAKVKAGEAQLTIGGGVECMSRVPMGASGGAYYTDPSVTNKLSFVPQGISADLIATLHGFSRTDVDAYAVESQRRAKHAWDNGYFKNSVMPVKDQFGLTLLAHDELMRPDATLESLATLKPSFEVPGNMGFDAIAQQVYPQVERIHHVHHAGNSSGIVDGASAVLIGTKEMGQALGLKPRARIRAAASVGSEPTIMLTGPAPSARKALKNGAMQASDIDLWELNEAFASVVLLFMQELNIDHSKINVNGGAIAMGHPLGATGAMILGTVLDELERRDLNTALINLCVGGGMGTATIIERV</sequence>
<evidence type="ECO:0000256" key="5">
    <source>
        <dbReference type="RuleBase" id="RU003557"/>
    </source>
</evidence>
<dbReference type="SUPFAM" id="SSF53901">
    <property type="entry name" value="Thiolase-like"/>
    <property type="match status" value="2"/>
</dbReference>
<evidence type="ECO:0000259" key="7">
    <source>
        <dbReference type="Pfam" id="PF02803"/>
    </source>
</evidence>
<dbReference type="RefSeq" id="WP_228346113.1">
    <property type="nucleotide sequence ID" value="NZ_CP046056.1"/>
</dbReference>
<evidence type="ECO:0000313" key="9">
    <source>
        <dbReference type="Proteomes" id="UP000596074"/>
    </source>
</evidence>
<protein>
    <submittedName>
        <fullName evidence="8">Acetyl-CoA C-acetyltransferase</fullName>
        <ecNumber evidence="8">2.3.1.9</ecNumber>
    </submittedName>
</protein>
<accession>A0A9X7UVE0</accession>
<gene>
    <name evidence="8" type="ORF">GJQ55_03375</name>
</gene>
<dbReference type="Proteomes" id="UP000596074">
    <property type="component" value="Chromosome"/>
</dbReference>
<dbReference type="EMBL" id="CP046056">
    <property type="protein sequence ID" value="QQD23583.1"/>
    <property type="molecule type" value="Genomic_DNA"/>
</dbReference>
<dbReference type="CDD" id="cd00751">
    <property type="entry name" value="thiolase"/>
    <property type="match status" value="1"/>
</dbReference>
<dbReference type="GO" id="GO:0003985">
    <property type="term" value="F:acetyl-CoA C-acetyltransferase activity"/>
    <property type="evidence" value="ECO:0007669"/>
    <property type="project" value="UniProtKB-EC"/>
</dbReference>
<feature type="active site" description="Acyl-thioester intermediate" evidence="4">
    <location>
        <position position="91"/>
    </location>
</feature>
<keyword evidence="3 5" id="KW-0012">Acyltransferase</keyword>
<dbReference type="InterPro" id="IPR020617">
    <property type="entry name" value="Thiolase_C"/>
</dbReference>
<evidence type="ECO:0000256" key="1">
    <source>
        <dbReference type="ARBA" id="ARBA00010982"/>
    </source>
</evidence>
<dbReference type="EC" id="2.3.1.9" evidence="8"/>
<feature type="active site" description="Proton acceptor" evidence="4">
    <location>
        <position position="387"/>
    </location>
</feature>
<dbReference type="KEGG" id="vcw:GJQ55_03375"/>
<dbReference type="PROSITE" id="PS00737">
    <property type="entry name" value="THIOLASE_2"/>
    <property type="match status" value="1"/>
</dbReference>
<dbReference type="PANTHER" id="PTHR43365">
    <property type="entry name" value="BLR7806 PROTEIN"/>
    <property type="match status" value="1"/>
</dbReference>